<dbReference type="GeneID" id="81469828"/>
<dbReference type="EMBL" id="CP060731">
    <property type="protein sequence ID" value="QNN78337.1"/>
    <property type="molecule type" value="Genomic_DNA"/>
</dbReference>
<reference evidence="2 3" key="1">
    <citation type="submission" date="2020-08" db="EMBL/GenBank/DDBJ databases">
        <title>Streptomycin Non-resistant strain, P. mexicana.</title>
        <authorList>
            <person name="Ganesh-Kumar S."/>
            <person name="Zhe T."/>
            <person name="Yu Z."/>
            <person name="Min Y."/>
        </authorList>
    </citation>
    <scope>NUCLEOTIDE SEQUENCE [LARGE SCALE GENOMIC DNA]</scope>
    <source>
        <strain evidence="2 3">GTZY2</strain>
    </source>
</reference>
<dbReference type="InterPro" id="IPR009671">
    <property type="entry name" value="RraB_dom"/>
</dbReference>
<evidence type="ECO:0000313" key="2">
    <source>
        <dbReference type="EMBL" id="QNN78337.1"/>
    </source>
</evidence>
<evidence type="ECO:0000313" key="3">
    <source>
        <dbReference type="Proteomes" id="UP000515838"/>
    </source>
</evidence>
<gene>
    <name evidence="2" type="ORF">IAE60_02550</name>
</gene>
<proteinExistence type="predicted"/>
<feature type="domain" description="Regulator of ribonuclease activity B" evidence="1">
    <location>
        <begin position="11"/>
        <end position="108"/>
    </location>
</feature>
<protein>
    <submittedName>
        <fullName evidence="2">Ribonuclease E inhibitor RraB</fullName>
    </submittedName>
</protein>
<dbReference type="AlphaFoldDB" id="A0A7G9TE12"/>
<name>A0A7G9TE12_PSEMX</name>
<dbReference type="RefSeq" id="WP_187573739.1">
    <property type="nucleotide sequence ID" value="NZ_CP060731.1"/>
</dbReference>
<dbReference type="SUPFAM" id="SSF89946">
    <property type="entry name" value="Hypothetical protein VC0424"/>
    <property type="match status" value="1"/>
</dbReference>
<sequence>MAEFTDDWPDDADGGVFRNLAANAFDFSKQYSVDYNVDFDSWPPQAAALDLLRAMYGELGLYPPDEHGDGYVQFQVLGKVSYEGVTSVQRQASAAMGQFGGVCESWGVLH</sequence>
<dbReference type="Pfam" id="PF06877">
    <property type="entry name" value="RraB"/>
    <property type="match status" value="1"/>
</dbReference>
<dbReference type="Proteomes" id="UP000515838">
    <property type="component" value="Chromosome"/>
</dbReference>
<evidence type="ECO:0000259" key="1">
    <source>
        <dbReference type="Pfam" id="PF06877"/>
    </source>
</evidence>
<accession>A0A7G9TE12</accession>
<dbReference type="InterPro" id="IPR036701">
    <property type="entry name" value="RraB-like_sf"/>
</dbReference>
<organism evidence="2 3">
    <name type="scientific">Pseudoxanthomonas mexicana</name>
    <dbReference type="NCBI Taxonomy" id="128785"/>
    <lineage>
        <taxon>Bacteria</taxon>
        <taxon>Pseudomonadati</taxon>
        <taxon>Pseudomonadota</taxon>
        <taxon>Gammaproteobacteria</taxon>
        <taxon>Lysobacterales</taxon>
        <taxon>Lysobacteraceae</taxon>
        <taxon>Pseudoxanthomonas</taxon>
    </lineage>
</organism>